<evidence type="ECO:0000256" key="7">
    <source>
        <dbReference type="ARBA" id="ARBA00022676"/>
    </source>
</evidence>
<comment type="catalytic activity">
    <reaction evidence="18">
        <text>a di-trans,poly-cis-dolichyl phosphate + UDP-N-acetyl-alpha-D-glucosamine = an N-acetyl-alpha-D-glucosaminyl-diphospho-di-trans,poly-cis-dolichol + UMP</text>
        <dbReference type="Rhea" id="RHEA:13289"/>
        <dbReference type="Rhea" id="RHEA-COMP:19498"/>
        <dbReference type="Rhea" id="RHEA-COMP:19507"/>
        <dbReference type="ChEBI" id="CHEBI:57683"/>
        <dbReference type="ChEBI" id="CHEBI:57705"/>
        <dbReference type="ChEBI" id="CHEBI:57865"/>
        <dbReference type="ChEBI" id="CHEBI:58427"/>
        <dbReference type="EC" id="2.7.8.15"/>
    </reaction>
    <physiologicalReaction direction="left-to-right" evidence="18">
        <dbReference type="Rhea" id="RHEA:13290"/>
    </physiologicalReaction>
</comment>
<dbReference type="GO" id="GO:0016757">
    <property type="term" value="F:glycosyltransferase activity"/>
    <property type="evidence" value="ECO:0007669"/>
    <property type="project" value="UniProtKB-KW"/>
</dbReference>
<dbReference type="PANTHER" id="PTHR10571">
    <property type="entry name" value="UDP-N-ACETYLGLUCOSAMINE--DOLICHYL-PHOSPHATE N-ACETYLGLUCOSAMINEPHOSPHOTRANSFERASE"/>
    <property type="match status" value="1"/>
</dbReference>
<dbReference type="CDD" id="cd06855">
    <property type="entry name" value="GT_GPT_euk"/>
    <property type="match status" value="1"/>
</dbReference>
<keyword evidence="11" id="KW-0256">Endoplasmic reticulum</keyword>
<dbReference type="PANTHER" id="PTHR10571:SF0">
    <property type="entry name" value="UDP-N-ACETYLGLUCOSAMINE--DOLICHYL-PHOSPHATE N-ACETYLGLUCOSAMINEPHOSPHOTRANSFERASE"/>
    <property type="match status" value="1"/>
</dbReference>
<dbReference type="InterPro" id="IPR000715">
    <property type="entry name" value="Glycosyl_transferase_4"/>
</dbReference>
<keyword evidence="10" id="KW-0479">Metal-binding</keyword>
<name>A0AAJ6VYG7_9ACAR</name>
<dbReference type="GO" id="GO:0046872">
    <property type="term" value="F:metal ion binding"/>
    <property type="evidence" value="ECO:0007669"/>
    <property type="project" value="UniProtKB-KW"/>
</dbReference>
<evidence type="ECO:0000256" key="10">
    <source>
        <dbReference type="ARBA" id="ARBA00022723"/>
    </source>
</evidence>
<evidence type="ECO:0000256" key="14">
    <source>
        <dbReference type="ARBA" id="ARBA00023136"/>
    </source>
</evidence>
<evidence type="ECO:0000256" key="18">
    <source>
        <dbReference type="ARBA" id="ARBA00045078"/>
    </source>
</evidence>
<evidence type="ECO:0000256" key="3">
    <source>
        <dbReference type="ARBA" id="ARBA00004922"/>
    </source>
</evidence>
<dbReference type="GO" id="GO:0006488">
    <property type="term" value="P:dolichol-linked oligosaccharide biosynthetic process"/>
    <property type="evidence" value="ECO:0007669"/>
    <property type="project" value="InterPro"/>
</dbReference>
<protein>
    <recommendedName>
        <fullName evidence="6">UDP-N-acetylglucosamine--dolichyl-phosphate N-acetylglucosaminephosphotransferase</fullName>
        <ecNumber evidence="5">2.7.8.15</ecNumber>
    </recommendedName>
    <alternativeName>
        <fullName evidence="15">GlcNAc-1-P transferase</fullName>
    </alternativeName>
    <alternativeName>
        <fullName evidence="16">N-acetylglucosamine-1-phosphate transferase</fullName>
    </alternativeName>
</protein>
<evidence type="ECO:0000256" key="9">
    <source>
        <dbReference type="ARBA" id="ARBA00022692"/>
    </source>
</evidence>
<dbReference type="GO" id="GO:0003975">
    <property type="term" value="F:UDP-N-acetylglucosamine-dolichyl-phosphate N-acetylglucosaminephosphotransferase activity"/>
    <property type="evidence" value="ECO:0007669"/>
    <property type="project" value="UniProtKB-EC"/>
</dbReference>
<dbReference type="Pfam" id="PF00953">
    <property type="entry name" value="Glycos_transf_4"/>
    <property type="match status" value="1"/>
</dbReference>
<evidence type="ECO:0000256" key="2">
    <source>
        <dbReference type="ARBA" id="ARBA00004477"/>
    </source>
</evidence>
<organism evidence="20 21">
    <name type="scientific">Galendromus occidentalis</name>
    <name type="common">western predatory mite</name>
    <dbReference type="NCBI Taxonomy" id="34638"/>
    <lineage>
        <taxon>Eukaryota</taxon>
        <taxon>Metazoa</taxon>
        <taxon>Ecdysozoa</taxon>
        <taxon>Arthropoda</taxon>
        <taxon>Chelicerata</taxon>
        <taxon>Arachnida</taxon>
        <taxon>Acari</taxon>
        <taxon>Parasitiformes</taxon>
        <taxon>Mesostigmata</taxon>
        <taxon>Gamasina</taxon>
        <taxon>Phytoseioidea</taxon>
        <taxon>Phytoseiidae</taxon>
        <taxon>Typhlodrominae</taxon>
        <taxon>Galendromus</taxon>
    </lineage>
</organism>
<proteinExistence type="inferred from homology"/>
<keyword evidence="7" id="KW-0328">Glycosyltransferase</keyword>
<evidence type="ECO:0000256" key="16">
    <source>
        <dbReference type="ARBA" id="ARBA00033238"/>
    </source>
</evidence>
<dbReference type="GeneID" id="100899422"/>
<keyword evidence="12" id="KW-0460">Magnesium</keyword>
<comment type="pathway">
    <text evidence="3">Protein modification; protein glycosylation.</text>
</comment>
<comment type="subcellular location">
    <subcellularLocation>
        <location evidence="2">Endoplasmic reticulum membrane</location>
        <topology evidence="2">Multi-pass membrane protein</topology>
    </subcellularLocation>
</comment>
<feature type="transmembrane region" description="Helical" evidence="19">
    <location>
        <begin position="6"/>
        <end position="25"/>
    </location>
</feature>
<dbReference type="EC" id="2.7.8.15" evidence="5"/>
<evidence type="ECO:0000313" key="20">
    <source>
        <dbReference type="Proteomes" id="UP000694867"/>
    </source>
</evidence>
<evidence type="ECO:0000313" key="21">
    <source>
        <dbReference type="RefSeq" id="XP_003744346.1"/>
    </source>
</evidence>
<reference evidence="21" key="1">
    <citation type="submission" date="2025-08" db="UniProtKB">
        <authorList>
            <consortium name="RefSeq"/>
        </authorList>
    </citation>
    <scope>IDENTIFICATION</scope>
</reference>
<evidence type="ECO:0000256" key="5">
    <source>
        <dbReference type="ARBA" id="ARBA00013225"/>
    </source>
</evidence>
<evidence type="ECO:0000256" key="1">
    <source>
        <dbReference type="ARBA" id="ARBA00001946"/>
    </source>
</evidence>
<keyword evidence="20" id="KW-1185">Reference proteome</keyword>
<feature type="transmembrane region" description="Helical" evidence="19">
    <location>
        <begin position="241"/>
        <end position="261"/>
    </location>
</feature>
<feature type="transmembrane region" description="Helical" evidence="19">
    <location>
        <begin position="87"/>
        <end position="107"/>
    </location>
</feature>
<feature type="transmembrane region" description="Helical" evidence="19">
    <location>
        <begin position="119"/>
        <end position="137"/>
    </location>
</feature>
<evidence type="ECO:0000256" key="17">
    <source>
        <dbReference type="ARBA" id="ARBA00044717"/>
    </source>
</evidence>
<evidence type="ECO:0000256" key="8">
    <source>
        <dbReference type="ARBA" id="ARBA00022679"/>
    </source>
</evidence>
<evidence type="ECO:0000256" key="15">
    <source>
        <dbReference type="ARBA" id="ARBA00029567"/>
    </source>
</evidence>
<dbReference type="RefSeq" id="XP_003744346.1">
    <property type="nucleotide sequence ID" value="XM_003744298.2"/>
</dbReference>
<dbReference type="Proteomes" id="UP000694867">
    <property type="component" value="Unplaced"/>
</dbReference>
<dbReference type="GO" id="GO:0005789">
    <property type="term" value="C:endoplasmic reticulum membrane"/>
    <property type="evidence" value="ECO:0007669"/>
    <property type="project" value="UniProtKB-SubCell"/>
</dbReference>
<comment type="function">
    <text evidence="17">UDP-N-acetylglucosamine--dolichyl-phosphate N-acetylglucosaminephosphotransferase that operates in the biosynthetic pathway of dolichol-linked oligosaccharides, the glycan precursors employed in protein asparagine (N)-glycosylation. The assembly of dolichol-linked oligosaccharides begins on the cytosolic side of the endoplasmic reticulum membrane and finishes in its lumen. The sequential addition of sugars to dolichol pyrophosphate produces dolichol-linked oligosaccharides containing fourteen sugars, including two GlcNAcs, nine mannoses and three glucoses. Once assembled, the oligosaccharide is transferred from the lipid to nascent proteins by oligosaccharyltransferases. Catalyzes the initial step of dolichol-linked oligosaccharide biosynthesis, transfering GlcNAc-1-P from cytosolic UDP-GlcNAc onto the carrier lipid dolichyl phosphate (P-dolichol), yielding GlcNAc-P-P-dolichol embedded in the cytoplasmic leaflet of the endoplasmic reticulum membrane.</text>
</comment>
<feature type="transmembrane region" description="Helical" evidence="19">
    <location>
        <begin position="162"/>
        <end position="180"/>
    </location>
</feature>
<gene>
    <name evidence="21" type="primary">LOC100899422</name>
</gene>
<accession>A0AAJ6VYG7</accession>
<feature type="transmembrane region" description="Helical" evidence="19">
    <location>
        <begin position="214"/>
        <end position="234"/>
    </location>
</feature>
<evidence type="ECO:0000256" key="4">
    <source>
        <dbReference type="ARBA" id="ARBA00009317"/>
    </source>
</evidence>
<dbReference type="InterPro" id="IPR033895">
    <property type="entry name" value="GPT"/>
</dbReference>
<sequence>MENVVPLALNGLMSAVTYFCTLQAIKKFAPKFLQRGRFGIDLCKSSGDRIPESLGVVTGTCFLVQVFIFIPVLFLLTSAHGVFRHDLLVEILAALLSICSMMFLGFADDVLDLKWRDKLSLPTIASLPLLGVYYVNFNGTTVLVPKPLRFLLGGSLNLGPLYYIYMCMLAVFCTNAINILAGINGLETGQSLVISASISTFSFVEYFLRGELGHVLSLCLMPAFFGTTLALYKFNKYPSKVFVGDTFCYYAGMTFACSAILGHFSKAMLLFFIPQVLNFLYSAPQLFKLIPCPRHRLPFYNRENGLLLPSTTTFRTDTLKPNGVRVLRFLQLFRLVKVEQHQEPHTVEINNLTIINLILVFKGPTNEGELVRLLMRIQIFCSLVAFSCYYAIGQVLF</sequence>
<evidence type="ECO:0000256" key="11">
    <source>
        <dbReference type="ARBA" id="ARBA00022824"/>
    </source>
</evidence>
<dbReference type="CTD" id="34711"/>
<keyword evidence="14 19" id="KW-0472">Membrane</keyword>
<keyword evidence="9 19" id="KW-0812">Transmembrane</keyword>
<keyword evidence="13 19" id="KW-1133">Transmembrane helix</keyword>
<evidence type="ECO:0000256" key="6">
    <source>
        <dbReference type="ARBA" id="ARBA00017659"/>
    </source>
</evidence>
<dbReference type="AlphaFoldDB" id="A0AAJ6VYG7"/>
<evidence type="ECO:0000256" key="19">
    <source>
        <dbReference type="SAM" id="Phobius"/>
    </source>
</evidence>
<dbReference type="KEGG" id="goe:100899422"/>
<evidence type="ECO:0000256" key="13">
    <source>
        <dbReference type="ARBA" id="ARBA00022989"/>
    </source>
</evidence>
<comment type="similarity">
    <text evidence="4">Belongs to the glycosyltransferase 4 family.</text>
</comment>
<keyword evidence="8" id="KW-0808">Transferase</keyword>
<feature type="transmembrane region" description="Helical" evidence="19">
    <location>
        <begin position="54"/>
        <end position="75"/>
    </location>
</feature>
<evidence type="ECO:0000256" key="12">
    <source>
        <dbReference type="ARBA" id="ARBA00022842"/>
    </source>
</evidence>
<comment type="cofactor">
    <cofactor evidence="1">
        <name>Mg(2+)</name>
        <dbReference type="ChEBI" id="CHEBI:18420"/>
    </cofactor>
</comment>